<dbReference type="Proteomes" id="UP001352263">
    <property type="component" value="Unassembled WGS sequence"/>
</dbReference>
<dbReference type="GO" id="GO:0016787">
    <property type="term" value="F:hydrolase activity"/>
    <property type="evidence" value="ECO:0007669"/>
    <property type="project" value="UniProtKB-KW"/>
</dbReference>
<evidence type="ECO:0000313" key="5">
    <source>
        <dbReference type="Proteomes" id="UP001352263"/>
    </source>
</evidence>
<dbReference type="Pfam" id="PF00176">
    <property type="entry name" value="SNF2-rel_dom"/>
    <property type="match status" value="1"/>
</dbReference>
<dbReference type="Gene3D" id="3.40.50.10810">
    <property type="entry name" value="Tandem AAA-ATPase domain"/>
    <property type="match status" value="1"/>
</dbReference>
<keyword evidence="1 4" id="KW-0378">Hydrolase</keyword>
<organism evidence="4 5">
    <name type="scientific">Noviherbaspirillum album</name>
    <dbReference type="NCBI Taxonomy" id="3080276"/>
    <lineage>
        <taxon>Bacteria</taxon>
        <taxon>Pseudomonadati</taxon>
        <taxon>Pseudomonadota</taxon>
        <taxon>Betaproteobacteria</taxon>
        <taxon>Burkholderiales</taxon>
        <taxon>Oxalobacteraceae</taxon>
        <taxon>Noviherbaspirillum</taxon>
    </lineage>
</organism>
<feature type="domain" description="Helicase ATP-binding" evidence="2">
    <location>
        <begin position="942"/>
        <end position="1098"/>
    </location>
</feature>
<dbReference type="Pfam" id="PF00271">
    <property type="entry name" value="Helicase_C"/>
    <property type="match status" value="1"/>
</dbReference>
<keyword evidence="4" id="KW-0347">Helicase</keyword>
<protein>
    <submittedName>
        <fullName evidence="4">DEAD/DEAH box helicase</fullName>
        <ecNumber evidence="4">3.6.4.-</ecNumber>
    </submittedName>
</protein>
<accession>A0ABU6JAA8</accession>
<dbReference type="SUPFAM" id="SSF52540">
    <property type="entry name" value="P-loop containing nucleoside triphosphate hydrolases"/>
    <property type="match status" value="2"/>
</dbReference>
<keyword evidence="4" id="KW-0067">ATP-binding</keyword>
<proteinExistence type="predicted"/>
<dbReference type="Gene3D" id="3.40.50.300">
    <property type="entry name" value="P-loop containing nucleotide triphosphate hydrolases"/>
    <property type="match status" value="1"/>
</dbReference>
<dbReference type="InterPro" id="IPR014001">
    <property type="entry name" value="Helicase_ATP-bd"/>
</dbReference>
<dbReference type="CDD" id="cd18012">
    <property type="entry name" value="DEXQc_arch_SWI2_SNF2"/>
    <property type="match status" value="1"/>
</dbReference>
<dbReference type="EC" id="3.6.4.-" evidence="4"/>
<dbReference type="CDD" id="cd18793">
    <property type="entry name" value="SF2_C_SNF"/>
    <property type="match status" value="1"/>
</dbReference>
<dbReference type="GO" id="GO:0004386">
    <property type="term" value="F:helicase activity"/>
    <property type="evidence" value="ECO:0007669"/>
    <property type="project" value="UniProtKB-KW"/>
</dbReference>
<comment type="caution">
    <text evidence="4">The sequence shown here is derived from an EMBL/GenBank/DDBJ whole genome shotgun (WGS) entry which is preliminary data.</text>
</comment>
<dbReference type="PANTHER" id="PTHR10799">
    <property type="entry name" value="SNF2/RAD54 HELICASE FAMILY"/>
    <property type="match status" value="1"/>
</dbReference>
<evidence type="ECO:0000259" key="2">
    <source>
        <dbReference type="PROSITE" id="PS51192"/>
    </source>
</evidence>
<keyword evidence="4" id="KW-0547">Nucleotide-binding</keyword>
<dbReference type="InterPro" id="IPR001650">
    <property type="entry name" value="Helicase_C-like"/>
</dbReference>
<dbReference type="InterPro" id="IPR038718">
    <property type="entry name" value="SNF2-like_sf"/>
</dbReference>
<dbReference type="PROSITE" id="PS51194">
    <property type="entry name" value="HELICASE_CTER"/>
    <property type="match status" value="1"/>
</dbReference>
<evidence type="ECO:0000313" key="4">
    <source>
        <dbReference type="EMBL" id="MEC4720566.1"/>
    </source>
</evidence>
<dbReference type="EMBL" id="JAWIIV010000012">
    <property type="protein sequence ID" value="MEC4720566.1"/>
    <property type="molecule type" value="Genomic_DNA"/>
</dbReference>
<reference evidence="4 5" key="1">
    <citation type="submission" date="2023-10" db="EMBL/GenBank/DDBJ databases">
        <title>Noviherbaspirillum sp. CPCC 100848 genome assembly.</title>
        <authorList>
            <person name="Li X.Y."/>
            <person name="Fang X.M."/>
        </authorList>
    </citation>
    <scope>NUCLEOTIDE SEQUENCE [LARGE SCALE GENOMIC DNA]</scope>
    <source>
        <strain evidence="4 5">CPCC 100848</strain>
    </source>
</reference>
<dbReference type="PROSITE" id="PS51192">
    <property type="entry name" value="HELICASE_ATP_BIND_1"/>
    <property type="match status" value="1"/>
</dbReference>
<dbReference type="InterPro" id="IPR027417">
    <property type="entry name" value="P-loop_NTPase"/>
</dbReference>
<evidence type="ECO:0000256" key="1">
    <source>
        <dbReference type="ARBA" id="ARBA00022801"/>
    </source>
</evidence>
<sequence length="1391" mass="154450">MPDLLIDDAAADHLRACTPAERTLVTLLALHGEPLGKVRLLECLRTLGAADEDGQPFTADTLAATVDALKRDGLLQDAPGNGYVCRDALLPAALHAALDSASFGALCRAVEGATPVGRTYDGYVFLRSYRQALARLRMAMLQGLPPEKVAPWLETCTRFPEYRQLHPHVVLFGQPFDAVLFAHLHPAVQDEAMACLLAHAQDEPETFAPLRDWTRQRLSEGFAGTGELELSFAEQLLLCGQLDEAAALLDGCASVRADFPRAAILSLRGDQPQALTAFEAALKSLRKETGKRNIMLDGPSAYLFVLAMLRSGDARHRKLVDAFLPLARRNAQYGSLHMFNVLQALHDVQAGAQKTPSLPPLDAAHARRMLPRLFHALVADWLGQALTGEDKAALIALQQRAQDNGYFWVAAQAAGLLARLGEEAYSDAAVALRRQHSLDDVCDWFEQKEPWERQLEALMELRRAAAAPKTEAPGRLVWLIAYDAQRHAVEIEPREQHCDAAGQWGRGRPVALKRLRDEHDAPDFLTPQDREVIAAIGVSTSFYRGASYDIDNDRAVQALVGHPLVFWQDQPDTRVELVQGEIELLVTESGGKLRLCLQPPVDSASRRQVMIVKETPARLRIYSIRDEHRQIAAIIDNDLMVPAHAREQLLRAVGAVSTLVTVHSDLDASVAEAAQVDAEERLHVHLIPYGDGLKMQILVKPFGEQGPAYQPGRGGEQVIAEVEGRRLQARRALDAERAAAAALAERCPALNEAVDAHGDWYLASPDTCLELLMQLQACDGIALSWPHGERFRVVAEAGPSQMHLTVKSERDWFAAQGKLRIDDKTVLDLRSLLFNAQQRPGRFVPLDGNRFIALTEELHRRIAELAGMAEMDDAEEGEVRIHPLAAGGLEEFAAECGAVDADAQWKHHLERMRELEMHAPQLPGTLRADLRDYQLEGFQWLSRLASWGVGACLADDMGLGKTIQTLALLLQRAPQGPALVVAPTSVCLNWLDEAARFAPTLKIRLFGGAERAQLLEDPQAFDVIVASYGLLQQEAERFAGVRWHTVVLDEAQAIKNAQAKRSQAAFRLQADFRLALSGTPVENHLGELWSLFRFINPGLLGSAEQFNDRFALPIERHKSVQSRLRLRRLIQPFILRRTKVQVLTELPARTEMVRHVDLSPEETALYEALRRSALERIEKDDMPGTQKAIQIVTELMKLRRACCHPDLVAPELHLAGSKLAVFGELLDELLENRHKALVFSQFVDHLGLVRAWLDERGIRYQYLDGGTPMAERKRRVDAFQRGEGDVFLISLKAGGTGLNLTAADYVIHLDPWWNPAVEDQASDRAHRIGQQRPVTIYRLIARHTVEEGIVELHQRKRELADSLLEGSEAAVKLSADEMLELLRLERGRLEA</sequence>
<keyword evidence="5" id="KW-1185">Reference proteome</keyword>
<dbReference type="InterPro" id="IPR000330">
    <property type="entry name" value="SNF2_N"/>
</dbReference>
<name>A0ABU6JAA8_9BURK</name>
<dbReference type="RefSeq" id="WP_326507282.1">
    <property type="nucleotide sequence ID" value="NZ_JAWIIV010000012.1"/>
</dbReference>
<dbReference type="SMART" id="SM00487">
    <property type="entry name" value="DEXDc"/>
    <property type="match status" value="1"/>
</dbReference>
<gene>
    <name evidence="4" type="ORF">RY831_15490</name>
</gene>
<dbReference type="SMART" id="SM00490">
    <property type="entry name" value="HELICc"/>
    <property type="match status" value="1"/>
</dbReference>
<feature type="domain" description="Helicase C-terminal" evidence="3">
    <location>
        <begin position="1225"/>
        <end position="1379"/>
    </location>
</feature>
<dbReference type="InterPro" id="IPR049730">
    <property type="entry name" value="SNF2/RAD54-like_C"/>
</dbReference>
<evidence type="ECO:0000259" key="3">
    <source>
        <dbReference type="PROSITE" id="PS51194"/>
    </source>
</evidence>